<dbReference type="InterPro" id="IPR052018">
    <property type="entry name" value="PHP_domain"/>
</dbReference>
<dbReference type="InterPro" id="IPR016195">
    <property type="entry name" value="Pol/histidinol_Pase-like"/>
</dbReference>
<dbReference type="CDD" id="cd07432">
    <property type="entry name" value="PHP_HisPPase"/>
    <property type="match status" value="1"/>
</dbReference>
<reference evidence="2 3" key="1">
    <citation type="journal article" date="2015" name="Stand. Genomic Sci.">
        <title>Complete genome sequence and description of Salinispira pacifica gen. nov., sp. nov., a novel spirochaete isolated form a hypersaline microbial mat.</title>
        <authorList>
            <person name="Ben Hania W."/>
            <person name="Joseph M."/>
            <person name="Schumann P."/>
            <person name="Bunk B."/>
            <person name="Fiebig A."/>
            <person name="Sproer C."/>
            <person name="Klenk H.P."/>
            <person name="Fardeau M.L."/>
            <person name="Spring S."/>
        </authorList>
    </citation>
    <scope>NUCLEOTIDE SEQUENCE [LARGE SCALE GENOMIC DNA]</scope>
    <source>
        <strain evidence="2 3">L21-RPul-D2</strain>
    </source>
</reference>
<dbReference type="STRING" id="1307761.L21SP2_0266"/>
<dbReference type="InterPro" id="IPR003141">
    <property type="entry name" value="Pol/His_phosphatase_N"/>
</dbReference>
<dbReference type="PANTHER" id="PTHR42924:SF3">
    <property type="entry name" value="POLYMERASE_HISTIDINOL PHOSPHATASE N-TERMINAL DOMAIN-CONTAINING PROTEIN"/>
    <property type="match status" value="1"/>
</dbReference>
<dbReference type="PATRIC" id="fig|1307761.3.peg.267"/>
<dbReference type="OrthoDB" id="9791620at2"/>
<dbReference type="InterPro" id="IPR004013">
    <property type="entry name" value="PHP_dom"/>
</dbReference>
<dbReference type="eggNOG" id="COG0613">
    <property type="taxonomic scope" value="Bacteria"/>
</dbReference>
<evidence type="ECO:0000259" key="1">
    <source>
        <dbReference type="SMART" id="SM00481"/>
    </source>
</evidence>
<dbReference type="PANTHER" id="PTHR42924">
    <property type="entry name" value="EXONUCLEASE"/>
    <property type="match status" value="1"/>
</dbReference>
<evidence type="ECO:0000313" key="2">
    <source>
        <dbReference type="EMBL" id="AHC13708.1"/>
    </source>
</evidence>
<sequence length="242" mass="27222">MDSQELRTFKADIHLHSCLSPCGSLFSSPGAIAREAVKKGLDLIALTDHNSAANCPAFRDACRREGIACMYGMEVTTSEELHCLAIFEHLSQALDADGWISSRIQRIPLKPERMGDQVIVDVSENILGTIDYLLISATDIPLSQLVEEVRERDGLVIPAHVDRANFSLISQLGFIPHDRYHGLEWYRKDNPMIDSYPGYPVLYNSDAHMIEDIGRRSTEFRALTADFQSFRHWLETDQVTAS</sequence>
<accession>V5WD13</accession>
<dbReference type="Proteomes" id="UP000018680">
    <property type="component" value="Chromosome"/>
</dbReference>
<keyword evidence="3" id="KW-1185">Reference proteome</keyword>
<dbReference type="HOGENOM" id="CLU_097071_0_0_12"/>
<dbReference type="GO" id="GO:0004534">
    <property type="term" value="F:5'-3' RNA exonuclease activity"/>
    <property type="evidence" value="ECO:0007669"/>
    <property type="project" value="TreeGrafter"/>
</dbReference>
<dbReference type="AlphaFoldDB" id="V5WD13"/>
<dbReference type="SMART" id="SM00481">
    <property type="entry name" value="POLIIIAc"/>
    <property type="match status" value="1"/>
</dbReference>
<organism evidence="2 3">
    <name type="scientific">Salinispira pacifica</name>
    <dbReference type="NCBI Taxonomy" id="1307761"/>
    <lineage>
        <taxon>Bacteria</taxon>
        <taxon>Pseudomonadati</taxon>
        <taxon>Spirochaetota</taxon>
        <taxon>Spirochaetia</taxon>
        <taxon>Spirochaetales</taxon>
        <taxon>Spirochaetaceae</taxon>
        <taxon>Salinispira</taxon>
    </lineage>
</organism>
<dbReference type="SUPFAM" id="SSF89550">
    <property type="entry name" value="PHP domain-like"/>
    <property type="match status" value="1"/>
</dbReference>
<name>V5WD13_9SPIO</name>
<dbReference type="Pfam" id="PF02811">
    <property type="entry name" value="PHP"/>
    <property type="match status" value="1"/>
</dbReference>
<dbReference type="GO" id="GO:0035312">
    <property type="term" value="F:5'-3' DNA exonuclease activity"/>
    <property type="evidence" value="ECO:0007669"/>
    <property type="project" value="TreeGrafter"/>
</dbReference>
<protein>
    <submittedName>
        <fullName evidence="2">Putative metal-dependent phosphoesterases (PHP family)</fullName>
    </submittedName>
</protein>
<dbReference type="Gene3D" id="3.20.20.140">
    <property type="entry name" value="Metal-dependent hydrolases"/>
    <property type="match status" value="1"/>
</dbReference>
<dbReference type="RefSeq" id="WP_024266641.1">
    <property type="nucleotide sequence ID" value="NC_023035.1"/>
</dbReference>
<proteinExistence type="predicted"/>
<gene>
    <name evidence="2" type="ORF">L21SP2_0266</name>
</gene>
<dbReference type="KEGG" id="slr:L21SP2_0266"/>
<evidence type="ECO:0000313" key="3">
    <source>
        <dbReference type="Proteomes" id="UP000018680"/>
    </source>
</evidence>
<feature type="domain" description="Polymerase/histidinol phosphatase N-terminal" evidence="1">
    <location>
        <begin position="11"/>
        <end position="79"/>
    </location>
</feature>
<dbReference type="EMBL" id="CP006939">
    <property type="protein sequence ID" value="AHC13708.1"/>
    <property type="molecule type" value="Genomic_DNA"/>
</dbReference>